<evidence type="ECO:0000313" key="4">
    <source>
        <dbReference type="EMBL" id="POR03560.1"/>
    </source>
</evidence>
<dbReference type="OrthoDB" id="9803333at2"/>
<proteinExistence type="inferred from homology"/>
<comment type="similarity">
    <text evidence="1">Belongs to the short-chain dehydrogenases/reductases (SDR) family.</text>
</comment>
<dbReference type="PRINTS" id="PR00081">
    <property type="entry name" value="GDHRDH"/>
</dbReference>
<dbReference type="NCBIfam" id="NF009466">
    <property type="entry name" value="PRK12826.1-2"/>
    <property type="match status" value="1"/>
</dbReference>
<dbReference type="GO" id="GO:0016616">
    <property type="term" value="F:oxidoreductase activity, acting on the CH-OH group of donors, NAD or NADP as acceptor"/>
    <property type="evidence" value="ECO:0007669"/>
    <property type="project" value="TreeGrafter"/>
</dbReference>
<dbReference type="InterPro" id="IPR020904">
    <property type="entry name" value="Sc_DH/Rdtase_CS"/>
</dbReference>
<dbReference type="Proteomes" id="UP000237350">
    <property type="component" value="Unassembled WGS sequence"/>
</dbReference>
<dbReference type="Pfam" id="PF13561">
    <property type="entry name" value="adh_short_C2"/>
    <property type="match status" value="1"/>
</dbReference>
<feature type="domain" description="Ketoreductase" evidence="3">
    <location>
        <begin position="5"/>
        <end position="181"/>
    </location>
</feature>
<evidence type="ECO:0000256" key="1">
    <source>
        <dbReference type="ARBA" id="ARBA00006484"/>
    </source>
</evidence>
<dbReference type="PROSITE" id="PS00061">
    <property type="entry name" value="ADH_SHORT"/>
    <property type="match status" value="1"/>
</dbReference>
<dbReference type="InterPro" id="IPR057326">
    <property type="entry name" value="KR_dom"/>
</dbReference>
<protein>
    <submittedName>
        <fullName evidence="4">Beta-ketoacyl-ACP reductase</fullName>
    </submittedName>
</protein>
<comment type="caution">
    <text evidence="4">The sequence shown here is derived from an EMBL/GenBank/DDBJ whole genome shotgun (WGS) entry which is preliminary data.</text>
</comment>
<evidence type="ECO:0000313" key="5">
    <source>
        <dbReference type="Proteomes" id="UP000237350"/>
    </source>
</evidence>
<dbReference type="AlphaFoldDB" id="A0A2S4JVP2"/>
<name>A0A2S4JVP2_9SPIO</name>
<dbReference type="RefSeq" id="WP_103679812.1">
    <property type="nucleotide sequence ID" value="NZ_LPWH01000053.1"/>
</dbReference>
<dbReference type="PRINTS" id="PR00080">
    <property type="entry name" value="SDRFAMILY"/>
</dbReference>
<dbReference type="Gene3D" id="3.40.50.720">
    <property type="entry name" value="NAD(P)-binding Rossmann-like Domain"/>
    <property type="match status" value="1"/>
</dbReference>
<dbReference type="SMART" id="SM00822">
    <property type="entry name" value="PKS_KR"/>
    <property type="match status" value="1"/>
</dbReference>
<organism evidence="4 5">
    <name type="scientific">Alkalispirochaeta sphaeroplastigenens</name>
    <dbReference type="NCBI Taxonomy" id="1187066"/>
    <lineage>
        <taxon>Bacteria</taxon>
        <taxon>Pseudomonadati</taxon>
        <taxon>Spirochaetota</taxon>
        <taxon>Spirochaetia</taxon>
        <taxon>Spirochaetales</taxon>
        <taxon>Spirochaetaceae</taxon>
        <taxon>Alkalispirochaeta</taxon>
    </lineage>
</organism>
<reference evidence="5" key="1">
    <citation type="submission" date="2015-12" db="EMBL/GenBank/DDBJ databases">
        <authorList>
            <person name="Lodha T.D."/>
            <person name="Chintalapati S."/>
            <person name="Chintalapati V.R."/>
            <person name="Sravanthi T."/>
        </authorList>
    </citation>
    <scope>NUCLEOTIDE SEQUENCE [LARGE SCALE GENOMIC DNA]</scope>
    <source>
        <strain evidence="5">JC133</strain>
    </source>
</reference>
<evidence type="ECO:0000259" key="3">
    <source>
        <dbReference type="SMART" id="SM00822"/>
    </source>
</evidence>
<dbReference type="EMBL" id="LPWH01000053">
    <property type="protein sequence ID" value="POR03560.1"/>
    <property type="molecule type" value="Genomic_DNA"/>
</dbReference>
<dbReference type="InterPro" id="IPR036291">
    <property type="entry name" value="NAD(P)-bd_dom_sf"/>
</dbReference>
<dbReference type="InterPro" id="IPR002347">
    <property type="entry name" value="SDR_fam"/>
</dbReference>
<dbReference type="PANTHER" id="PTHR42760:SF83">
    <property type="entry name" value="(3R)-3-HYDROXYACYL-COA DEHYDROGENASE"/>
    <property type="match status" value="1"/>
</dbReference>
<keyword evidence="5" id="KW-1185">Reference proteome</keyword>
<dbReference type="GO" id="GO:0048038">
    <property type="term" value="F:quinone binding"/>
    <property type="evidence" value="ECO:0007669"/>
    <property type="project" value="TreeGrafter"/>
</dbReference>
<dbReference type="SUPFAM" id="SSF51735">
    <property type="entry name" value="NAD(P)-binding Rossmann-fold domains"/>
    <property type="match status" value="1"/>
</dbReference>
<sequence>MVQGKICVVTGGGKGIGRVIVDTLASNGAEAVYALDVSADALKELNGSNTHGQVVNVLDADNIHTCIEDICARHGRIDVLINNAGITRDAVINKMDDGAWQQVIDVNLKGVFLMTREIGPRMMEYGSGSIINISSVVGLDGNMGQTNYAATKAGVVAMAKTWAKEFARKGAAVRANAVAPGFINTPMIQTVPEKVIEGIKAKTPLKRIGEPQEVANLVSFLASDLSSYITGQVIRVDGGLTV</sequence>
<evidence type="ECO:0000256" key="2">
    <source>
        <dbReference type="ARBA" id="ARBA00023002"/>
    </source>
</evidence>
<gene>
    <name evidence="4" type="ORF">AU468_05205</name>
</gene>
<keyword evidence="2" id="KW-0560">Oxidoreductase</keyword>
<accession>A0A2S4JVP2</accession>
<dbReference type="PANTHER" id="PTHR42760">
    <property type="entry name" value="SHORT-CHAIN DEHYDROGENASES/REDUCTASES FAMILY MEMBER"/>
    <property type="match status" value="1"/>
</dbReference>
<dbReference type="GO" id="GO:0006633">
    <property type="term" value="P:fatty acid biosynthetic process"/>
    <property type="evidence" value="ECO:0007669"/>
    <property type="project" value="TreeGrafter"/>
</dbReference>
<dbReference type="FunFam" id="3.40.50.720:FF:000173">
    <property type="entry name" value="3-oxoacyl-[acyl-carrier protein] reductase"/>
    <property type="match status" value="1"/>
</dbReference>